<dbReference type="PROSITE" id="PS00262">
    <property type="entry name" value="INSULIN"/>
    <property type="match status" value="1"/>
</dbReference>
<accession>A0A3S8RK45</accession>
<dbReference type="PANTHER" id="PTHR13647:SF4">
    <property type="entry name" value="INSULIN-LIKE PEPTIDE 1-RELATED"/>
    <property type="match status" value="1"/>
</dbReference>
<evidence type="ECO:0000256" key="4">
    <source>
        <dbReference type="ARBA" id="ARBA00022729"/>
    </source>
</evidence>
<dbReference type="PRINTS" id="PR00276">
    <property type="entry name" value="INSULINFAMLY"/>
</dbReference>
<feature type="chain" id="PRO_5018974348" evidence="7">
    <location>
        <begin position="17"/>
        <end position="126"/>
    </location>
</feature>
<keyword evidence="5" id="KW-1015">Disulfide bond</keyword>
<dbReference type="GO" id="GO:0005179">
    <property type="term" value="F:hormone activity"/>
    <property type="evidence" value="ECO:0007669"/>
    <property type="project" value="InterPro"/>
</dbReference>
<keyword evidence="3" id="KW-0165">Cleavage on pair of basic residues</keyword>
<comment type="subcellular location">
    <subcellularLocation>
        <location evidence="6">Secreted</location>
    </subcellularLocation>
</comment>
<feature type="domain" description="Insulin-like" evidence="8">
    <location>
        <begin position="30"/>
        <end position="122"/>
    </location>
</feature>
<keyword evidence="6" id="KW-0964">Secreted</keyword>
<evidence type="ECO:0000313" key="9">
    <source>
        <dbReference type="EMBL" id="AZK31343.1"/>
    </source>
</evidence>
<comment type="subunit">
    <text evidence="2">Heterodimer of a B chain and an A chain linked by two disulfide bonds.</text>
</comment>
<sequence length="126" mass="14670">MIRQLLLASLFITAFAQWDVITQNEAKRTQIYCGEELNKALFLICGGLYNSPFKKSSLQSYDDYYSDYNLLDSLEQSGNDYRFPFHPKARAMSALQYKRLKRGVHDECCRKSCSINEIKGYCLKRN</sequence>
<dbReference type="InterPro" id="IPR016179">
    <property type="entry name" value="Insulin-like"/>
</dbReference>
<dbReference type="SUPFAM" id="SSF56994">
    <property type="entry name" value="Insulin-like"/>
    <property type="match status" value="1"/>
</dbReference>
<name>A0A3S8RK45_NEZVI</name>
<protein>
    <submittedName>
        <fullName evidence="9">Neuropeptide</fullName>
    </submittedName>
</protein>
<evidence type="ECO:0000256" key="3">
    <source>
        <dbReference type="ARBA" id="ARBA00022685"/>
    </source>
</evidence>
<dbReference type="PANTHER" id="PTHR13647">
    <property type="entry name" value="INSULIN-LIKE PEPTIDE 2-RELATED"/>
    <property type="match status" value="1"/>
</dbReference>
<evidence type="ECO:0000256" key="7">
    <source>
        <dbReference type="SAM" id="SignalP"/>
    </source>
</evidence>
<dbReference type="InterPro" id="IPR036438">
    <property type="entry name" value="Insulin-like_sf"/>
</dbReference>
<dbReference type="CDD" id="cd04366">
    <property type="entry name" value="IlGF_insulin_bombyxin_like"/>
    <property type="match status" value="1"/>
</dbReference>
<dbReference type="SMART" id="SM00078">
    <property type="entry name" value="IlGF"/>
    <property type="match status" value="1"/>
</dbReference>
<dbReference type="EMBL" id="MH311633">
    <property type="protein sequence ID" value="AZK31343.1"/>
    <property type="molecule type" value="mRNA"/>
</dbReference>
<organism evidence="9">
    <name type="scientific">Nezara viridula</name>
    <name type="common">Southern green stink bug</name>
    <name type="synonym">Cimex viridulus</name>
    <dbReference type="NCBI Taxonomy" id="85310"/>
    <lineage>
        <taxon>Eukaryota</taxon>
        <taxon>Metazoa</taxon>
        <taxon>Ecdysozoa</taxon>
        <taxon>Arthropoda</taxon>
        <taxon>Hexapoda</taxon>
        <taxon>Insecta</taxon>
        <taxon>Pterygota</taxon>
        <taxon>Neoptera</taxon>
        <taxon>Paraneoptera</taxon>
        <taxon>Hemiptera</taxon>
        <taxon>Heteroptera</taxon>
        <taxon>Panheteroptera</taxon>
        <taxon>Pentatomomorpha</taxon>
        <taxon>Pentatomoidea</taxon>
        <taxon>Pentatomidae</taxon>
        <taxon>Pentatominae</taxon>
        <taxon>Nezara</taxon>
    </lineage>
</organism>
<dbReference type="Gene3D" id="1.10.100.10">
    <property type="entry name" value="Insulin-like"/>
    <property type="match status" value="1"/>
</dbReference>
<evidence type="ECO:0000259" key="8">
    <source>
        <dbReference type="SMART" id="SM00078"/>
    </source>
</evidence>
<dbReference type="GO" id="GO:0005576">
    <property type="term" value="C:extracellular region"/>
    <property type="evidence" value="ECO:0007669"/>
    <property type="project" value="UniProtKB-SubCell"/>
</dbReference>
<reference evidence="9" key="1">
    <citation type="journal article" date="2018" name="Sci. Rep.">
        <title>Nezara viridula (Hemiptera: Pentatomidae) transcriptomic analysis and neuropeptidomics.</title>
        <authorList>
            <person name="Lavore A."/>
            <person name="Perez-Gianmarco L."/>
            <person name="Esponda-Behrens N."/>
            <person name="Palacio V."/>
            <person name="Catalano M.I."/>
            <person name="Rivera-Pomar R."/>
            <person name="Ons S."/>
        </authorList>
    </citation>
    <scope>NUCLEOTIDE SEQUENCE</scope>
</reference>
<evidence type="ECO:0000256" key="1">
    <source>
        <dbReference type="ARBA" id="ARBA00009034"/>
    </source>
</evidence>
<dbReference type="AlphaFoldDB" id="A0A3S8RK45"/>
<proteinExistence type="evidence at transcript level"/>
<keyword evidence="4 7" id="KW-0732">Signal</keyword>
<dbReference type="GO" id="GO:0007218">
    <property type="term" value="P:neuropeptide signaling pathway"/>
    <property type="evidence" value="ECO:0007669"/>
    <property type="project" value="UniProtKB-KW"/>
</dbReference>
<dbReference type="InterPro" id="IPR022353">
    <property type="entry name" value="Insulin_CS"/>
</dbReference>
<comment type="similarity">
    <text evidence="1 6">Belongs to the insulin family.</text>
</comment>
<dbReference type="OrthoDB" id="6608365at2759"/>
<evidence type="ECO:0000256" key="2">
    <source>
        <dbReference type="ARBA" id="ARBA00011207"/>
    </source>
</evidence>
<keyword evidence="9" id="KW-0527">Neuropeptide</keyword>
<evidence type="ECO:0000256" key="6">
    <source>
        <dbReference type="RuleBase" id="RU000406"/>
    </source>
</evidence>
<feature type="signal peptide" evidence="7">
    <location>
        <begin position="1"/>
        <end position="16"/>
    </location>
</feature>
<dbReference type="InterPro" id="IPR022352">
    <property type="entry name" value="Ins/IGF/rlx"/>
</dbReference>
<dbReference type="Pfam" id="PF00049">
    <property type="entry name" value="Insulin"/>
    <property type="match status" value="1"/>
</dbReference>
<evidence type="ECO:0000256" key="5">
    <source>
        <dbReference type="ARBA" id="ARBA00023157"/>
    </source>
</evidence>